<reference evidence="1 2" key="1">
    <citation type="submission" date="2015-01" db="EMBL/GenBank/DDBJ databases">
        <title>Evolution of Trichinella species and genotypes.</title>
        <authorList>
            <person name="Korhonen P.K."/>
            <person name="Edoardo P."/>
            <person name="Giuseppe L.R."/>
            <person name="Gasser R.B."/>
        </authorList>
    </citation>
    <scope>NUCLEOTIDE SEQUENCE [LARGE SCALE GENOMIC DNA]</scope>
    <source>
        <strain evidence="1">ISS120</strain>
    </source>
</reference>
<gene>
    <name evidence="1" type="ORF">T03_15829</name>
</gene>
<accession>A0A0V1CEQ3</accession>
<name>A0A0V1CEQ3_TRIBR</name>
<proteinExistence type="predicted"/>
<sequence>MLLSLFSAINKNYTDLRQPGNALFCMNTILTMAEHTAQSKLKLQRNVGIINELERINKNVCDRSFTAVSFEVKQ</sequence>
<dbReference type="Proteomes" id="UP000054653">
    <property type="component" value="Unassembled WGS sequence"/>
</dbReference>
<keyword evidence="2" id="KW-1185">Reference proteome</keyword>
<comment type="caution">
    <text evidence="1">The sequence shown here is derived from an EMBL/GenBank/DDBJ whole genome shotgun (WGS) entry which is preliminary data.</text>
</comment>
<evidence type="ECO:0000313" key="1">
    <source>
        <dbReference type="EMBL" id="KRY47786.1"/>
    </source>
</evidence>
<evidence type="ECO:0000313" key="2">
    <source>
        <dbReference type="Proteomes" id="UP000054653"/>
    </source>
</evidence>
<dbReference type="AlphaFoldDB" id="A0A0V1CEQ3"/>
<protein>
    <submittedName>
        <fullName evidence="1">Uncharacterized protein</fullName>
    </submittedName>
</protein>
<dbReference type="EMBL" id="JYDI01000229">
    <property type="protein sequence ID" value="KRY47786.1"/>
    <property type="molecule type" value="Genomic_DNA"/>
</dbReference>
<organism evidence="1 2">
    <name type="scientific">Trichinella britovi</name>
    <name type="common">Parasitic roundworm</name>
    <dbReference type="NCBI Taxonomy" id="45882"/>
    <lineage>
        <taxon>Eukaryota</taxon>
        <taxon>Metazoa</taxon>
        <taxon>Ecdysozoa</taxon>
        <taxon>Nematoda</taxon>
        <taxon>Enoplea</taxon>
        <taxon>Dorylaimia</taxon>
        <taxon>Trichinellida</taxon>
        <taxon>Trichinellidae</taxon>
        <taxon>Trichinella</taxon>
    </lineage>
</organism>